<proteinExistence type="predicted"/>
<gene>
    <name evidence="1" type="ORF">J2W83_001211</name>
</gene>
<protein>
    <submittedName>
        <fullName evidence="1">Uncharacterized protein</fullName>
    </submittedName>
</protein>
<evidence type="ECO:0000313" key="2">
    <source>
        <dbReference type="Proteomes" id="UP001259587"/>
    </source>
</evidence>
<dbReference type="Proteomes" id="UP001259587">
    <property type="component" value="Unassembled WGS sequence"/>
</dbReference>
<dbReference type="EMBL" id="JAVDTH010000005">
    <property type="protein sequence ID" value="MDR6711617.1"/>
    <property type="molecule type" value="Genomic_DNA"/>
</dbReference>
<reference evidence="1" key="1">
    <citation type="submission" date="2023-07" db="EMBL/GenBank/DDBJ databases">
        <title>Sorghum-associated microbial communities from plants grown in Nebraska, USA.</title>
        <authorList>
            <person name="Schachtman D."/>
        </authorList>
    </citation>
    <scope>NUCLEOTIDE SEQUENCE</scope>
    <source>
        <strain evidence="1">BE56</strain>
    </source>
</reference>
<keyword evidence="2" id="KW-1185">Reference proteome</keyword>
<organism evidence="1 2">
    <name type="scientific">Pseudomonas hunanensis</name>
    <dbReference type="NCBI Taxonomy" id="1247546"/>
    <lineage>
        <taxon>Bacteria</taxon>
        <taxon>Pseudomonadati</taxon>
        <taxon>Pseudomonadota</taxon>
        <taxon>Gammaproteobacteria</taxon>
        <taxon>Pseudomonadales</taxon>
        <taxon>Pseudomonadaceae</taxon>
        <taxon>Pseudomonas</taxon>
    </lineage>
</organism>
<accession>A0ACC6JZT0</accession>
<comment type="caution">
    <text evidence="1">The sequence shown here is derived from an EMBL/GenBank/DDBJ whole genome shotgun (WGS) entry which is preliminary data.</text>
</comment>
<evidence type="ECO:0000313" key="1">
    <source>
        <dbReference type="EMBL" id="MDR6711617.1"/>
    </source>
</evidence>
<sequence length="56" mass="6365">MTKQELDSRLAHVPLYTESLIIREGAKMQPIKVFHAERSSLDIYLQIGPSAERLAL</sequence>
<name>A0ACC6JZT0_9PSED</name>